<dbReference type="InterPro" id="IPR004031">
    <property type="entry name" value="PMP22/EMP/MP20/Claudin"/>
</dbReference>
<feature type="transmembrane region" description="Helical" evidence="7">
    <location>
        <begin position="585"/>
        <end position="605"/>
    </location>
</feature>
<feature type="transmembrane region" description="Helical" evidence="7">
    <location>
        <begin position="668"/>
        <end position="692"/>
    </location>
</feature>
<keyword evidence="4 7" id="KW-0472">Membrane</keyword>
<dbReference type="PANTHER" id="PTHR22115">
    <property type="entry name" value="C3ORF6 PROTEIN-RELATED"/>
    <property type="match status" value="1"/>
</dbReference>
<evidence type="ECO:0000256" key="7">
    <source>
        <dbReference type="SAM" id="Phobius"/>
    </source>
</evidence>
<name>A0A3N0Y3G3_ANAGA</name>
<evidence type="ECO:0000256" key="6">
    <source>
        <dbReference type="SAM" id="MobiDB-lite"/>
    </source>
</evidence>
<dbReference type="GO" id="GO:0005737">
    <property type="term" value="C:cytoplasm"/>
    <property type="evidence" value="ECO:0007669"/>
    <property type="project" value="TreeGrafter"/>
</dbReference>
<gene>
    <name evidence="8" type="ORF">DPX16_9729</name>
</gene>
<feature type="coiled-coil region" evidence="5">
    <location>
        <begin position="366"/>
        <end position="430"/>
    </location>
</feature>
<feature type="compositionally biased region" description="Basic and acidic residues" evidence="6">
    <location>
        <begin position="24"/>
        <end position="51"/>
    </location>
</feature>
<feature type="transmembrane region" description="Helical" evidence="7">
    <location>
        <begin position="626"/>
        <end position="648"/>
    </location>
</feature>
<keyword evidence="3 7" id="KW-1133">Transmembrane helix</keyword>
<feature type="region of interest" description="Disordered" evidence="6">
    <location>
        <begin position="449"/>
        <end position="481"/>
    </location>
</feature>
<keyword evidence="9" id="KW-1185">Reference proteome</keyword>
<evidence type="ECO:0000256" key="2">
    <source>
        <dbReference type="ARBA" id="ARBA00022692"/>
    </source>
</evidence>
<keyword evidence="2 7" id="KW-0812">Transmembrane</keyword>
<feature type="compositionally biased region" description="Basic and acidic residues" evidence="6">
    <location>
        <begin position="62"/>
        <end position="74"/>
    </location>
</feature>
<feature type="compositionally biased region" description="Basic and acidic residues" evidence="6">
    <location>
        <begin position="449"/>
        <end position="462"/>
    </location>
</feature>
<accession>A0A3N0Y3G3</accession>
<dbReference type="AlphaFoldDB" id="A0A3N0Y3G3"/>
<dbReference type="Pfam" id="PF00822">
    <property type="entry name" value="PMP22_Claudin"/>
    <property type="match status" value="1"/>
</dbReference>
<dbReference type="GO" id="GO:0031625">
    <property type="term" value="F:ubiquitin protein ligase binding"/>
    <property type="evidence" value="ECO:0007669"/>
    <property type="project" value="TreeGrafter"/>
</dbReference>
<keyword evidence="5" id="KW-0175">Coiled coil</keyword>
<dbReference type="EMBL" id="RJVU01053127">
    <property type="protein sequence ID" value="ROL40735.1"/>
    <property type="molecule type" value="Genomic_DNA"/>
</dbReference>
<proteinExistence type="predicted"/>
<evidence type="ECO:0000313" key="9">
    <source>
        <dbReference type="Proteomes" id="UP000281406"/>
    </source>
</evidence>
<dbReference type="GO" id="GO:0016020">
    <property type="term" value="C:membrane"/>
    <property type="evidence" value="ECO:0007669"/>
    <property type="project" value="UniProtKB-SubCell"/>
</dbReference>
<dbReference type="InterPro" id="IPR039303">
    <property type="entry name" value="CCDC50"/>
</dbReference>
<comment type="caution">
    <text evidence="8">The sequence shown here is derived from an EMBL/GenBank/DDBJ whole genome shotgun (WGS) entry which is preliminary data.</text>
</comment>
<feature type="compositionally biased region" description="Basic and acidic residues" evidence="6">
    <location>
        <begin position="245"/>
        <end position="279"/>
    </location>
</feature>
<evidence type="ECO:0000256" key="1">
    <source>
        <dbReference type="ARBA" id="ARBA00004141"/>
    </source>
</evidence>
<feature type="compositionally biased region" description="Basic and acidic residues" evidence="6">
    <location>
        <begin position="204"/>
        <end position="237"/>
    </location>
</feature>
<dbReference type="Proteomes" id="UP000281406">
    <property type="component" value="Unassembled WGS sequence"/>
</dbReference>
<evidence type="ECO:0000313" key="8">
    <source>
        <dbReference type="EMBL" id="ROL40735.1"/>
    </source>
</evidence>
<dbReference type="PRINTS" id="PR01077">
    <property type="entry name" value="CLAUDIN"/>
</dbReference>
<organism evidence="8 9">
    <name type="scientific">Anabarilius grahami</name>
    <name type="common">Kanglang fish</name>
    <name type="synonym">Barilius grahami</name>
    <dbReference type="NCBI Taxonomy" id="495550"/>
    <lineage>
        <taxon>Eukaryota</taxon>
        <taxon>Metazoa</taxon>
        <taxon>Chordata</taxon>
        <taxon>Craniata</taxon>
        <taxon>Vertebrata</taxon>
        <taxon>Euteleostomi</taxon>
        <taxon>Actinopterygii</taxon>
        <taxon>Neopterygii</taxon>
        <taxon>Teleostei</taxon>
        <taxon>Ostariophysi</taxon>
        <taxon>Cypriniformes</taxon>
        <taxon>Xenocyprididae</taxon>
        <taxon>Xenocypridinae</taxon>
        <taxon>Xenocypridinae incertae sedis</taxon>
        <taxon>Anabarilius</taxon>
    </lineage>
</organism>
<dbReference type="Gene3D" id="1.20.140.150">
    <property type="match status" value="1"/>
</dbReference>
<dbReference type="PANTHER" id="PTHR22115:SF1">
    <property type="entry name" value="COILED-COIL DOMAIN-CONTAINING PROTEIN 50"/>
    <property type="match status" value="1"/>
</dbReference>
<dbReference type="OrthoDB" id="9994767at2759"/>
<protein>
    <submittedName>
        <fullName evidence="8">Claudin-1</fullName>
    </submittedName>
</protein>
<feature type="compositionally biased region" description="Basic and acidic residues" evidence="6">
    <location>
        <begin position="342"/>
        <end position="354"/>
    </location>
</feature>
<evidence type="ECO:0000256" key="3">
    <source>
        <dbReference type="ARBA" id="ARBA00022989"/>
    </source>
</evidence>
<sequence>MERIDIEMAQEIQEQLVRQAEQQRQQEEKDEAIARKLQEREMKEERKRQKQLEANFEEEYYEDKASKNLPHDPDLQEPNPHSTSPGYRKEKHHNYNQILSPYISPEPDRKRLPNTHGRYPEYEPVELGRSKHSEIPSKGRILEYYSPERRPKYPENYSKERNRPLDLDYTEPRRKKKQDQWGDLEPVVRRKEKPPRDYSAGQDKVWDKERIGDRERERDGQRSKDRPRDRNRTRSQERLFSGDVKQVDRGRNTDREVDRNGYGHGSRDRQRERGRDGNRVRHKSREQELDNYSPTPTRGLSEDSLEWVDIKSRPRLPSGPNEVFEEPTLRGPSNEGRSPGHSPRERGRKVRGEYGMKEATHGLAHLDLQDQELKDMEVARKLQEEEIKASQMEKRTAQVAKDEELARRLLEEEKREYKRSKEKEKQVIERRRPELEYKPVQEDVVRPRMREEVRSREDEYQRARNHKPVRPPPPTQHYENINPSYAYVESPYSPRPPSRPEAAYKGSHCTNALELFGYIMSITGLCGLILGTFTNEWKIIGHENDKTVTRDEYEGLWMECEISSSSVAICKYYNSLLHQTYEIQLGRVMMIISIIFSSLAALVAISGLRCSRCLDENEKSKDRTAFAGGILFVCSGLCALGITSWFMYGIVENFFQDTRDDRHVIGRSLIGAFVGSLLCLFGGVLLCACSVARLRSNKNLSTHIISKNPGKDYV</sequence>
<comment type="subcellular location">
    <subcellularLocation>
        <location evidence="1">Membrane</location>
        <topology evidence="1">Multi-pass membrane protein</topology>
    </subcellularLocation>
</comment>
<evidence type="ECO:0000256" key="4">
    <source>
        <dbReference type="ARBA" id="ARBA00023136"/>
    </source>
</evidence>
<feature type="region of interest" description="Disordered" evidence="6">
    <location>
        <begin position="16"/>
        <end position="354"/>
    </location>
</feature>
<evidence type="ECO:0000256" key="5">
    <source>
        <dbReference type="SAM" id="Coils"/>
    </source>
</evidence>
<reference evidence="8 9" key="1">
    <citation type="submission" date="2018-10" db="EMBL/GenBank/DDBJ databases">
        <title>Genome assembly for a Yunnan-Guizhou Plateau 3E fish, Anabarilius grahami (Regan), and its evolutionary and genetic applications.</title>
        <authorList>
            <person name="Jiang W."/>
        </authorList>
    </citation>
    <scope>NUCLEOTIDE SEQUENCE [LARGE SCALE GENOMIC DNA]</scope>
    <source>
        <strain evidence="8">AG-KIZ</strain>
        <tissue evidence="8">Muscle</tissue>
    </source>
</reference>
<feature type="compositionally biased region" description="Basic and acidic residues" evidence="6">
    <location>
        <begin position="118"/>
        <end position="172"/>
    </location>
</feature>